<evidence type="ECO:0000259" key="2">
    <source>
        <dbReference type="Pfam" id="PF13472"/>
    </source>
</evidence>
<dbReference type="RefSeq" id="WP_107000203.1">
    <property type="nucleotide sequence ID" value="NZ_PYLO01000001.1"/>
</dbReference>
<evidence type="ECO:0000256" key="1">
    <source>
        <dbReference type="SAM" id="MobiDB-lite"/>
    </source>
</evidence>
<comment type="caution">
    <text evidence="3">The sequence shown here is derived from an EMBL/GenBank/DDBJ whole genome shotgun (WGS) entry which is preliminary data.</text>
</comment>
<feature type="compositionally biased region" description="Polar residues" evidence="1">
    <location>
        <begin position="141"/>
        <end position="160"/>
    </location>
</feature>
<keyword evidence="4" id="KW-1185">Reference proteome</keyword>
<name>A0A2T3FUY0_9CLOT</name>
<evidence type="ECO:0000313" key="4">
    <source>
        <dbReference type="Proteomes" id="UP000241048"/>
    </source>
</evidence>
<dbReference type="InterPro" id="IPR051532">
    <property type="entry name" value="Ester_Hydrolysis_Enzymes"/>
</dbReference>
<reference evidence="3 4" key="1">
    <citation type="submission" date="2018-03" db="EMBL/GenBank/DDBJ databases">
        <title>Lachnoclostridium SNUG30386 gen.nov., sp.nov., isolated from human faeces.</title>
        <authorList>
            <person name="Seo B."/>
            <person name="Jeon K."/>
            <person name="Ko G."/>
        </authorList>
    </citation>
    <scope>NUCLEOTIDE SEQUENCE [LARGE SCALE GENOMIC DNA]</scope>
    <source>
        <strain evidence="3 4">SNUG30386</strain>
    </source>
</reference>
<organism evidence="3 4">
    <name type="scientific">Clostridium fessum</name>
    <dbReference type="NCBI Taxonomy" id="2126740"/>
    <lineage>
        <taxon>Bacteria</taxon>
        <taxon>Bacillati</taxon>
        <taxon>Bacillota</taxon>
        <taxon>Clostridia</taxon>
        <taxon>Eubacteriales</taxon>
        <taxon>Clostridiaceae</taxon>
        <taxon>Clostridium</taxon>
    </lineage>
</organism>
<dbReference type="Gene3D" id="1.20.120.20">
    <property type="entry name" value="Apolipoprotein"/>
    <property type="match status" value="1"/>
</dbReference>
<dbReference type="InterPro" id="IPR036514">
    <property type="entry name" value="SGNH_hydro_sf"/>
</dbReference>
<dbReference type="Gene3D" id="3.40.50.1110">
    <property type="entry name" value="SGNH hydrolase"/>
    <property type="match status" value="1"/>
</dbReference>
<proteinExistence type="predicted"/>
<sequence length="787" mass="87938">MPKYVGRRIVPKHGGIWDKTKEYEELIIVLCQETGVSYISKLPVPAGTEIFNEHYWSVCSQFSEQIRLAEDHLTRTAEDVHTELTETESRISKNVSETEERVTQKLTDTVQNVNDSLSDTTTTLAKKVADAQKQLEDGRTAMQQSAASLNSRMNSIASGKTTDKETLDARVDSAGKTYDSFGAHLRSRADKFYANGMPFSYTGAVNLNTTEHQLEFFGNFIYLGAKGNKLLTKPEPVPYNPDALLTYISYDTVEGTLVTADWSDSPKENDVIVFVVDCKYPERSYGYFPFKVDGRMPFGDHTLSGTMLRDKSVDGQKLLDATVTKDKLADACVSAAKLARDALMSQSLEVPFQPCVFSKGKWEIVDEGATIHHFLTEYESGYYGGGIKVPRAERFDKLYVEMDYCNDQLMHYYVVGSKLVNLGSIASTDGKPKRITLEIPSKKLEDAGYKDDYIQIVFTKNSTYDMTMSNVKAHYFNVNGSYFGEDYSLLHEQADTNTKELATLSEKVRVNADAIKTADANMQNLSKTISSVSTDMQVVMKQKSAFTGKKILFLGDSITALNTSERGWVRYFNEIIQPERFVNLSVSSARWCDYEDSVYDGNPVFSGPDQNHNNVMGNQVEKLIRGKDKTSPHYKEVTAYADFDMILIACGTNDGVPSGDMEGSFTSENEMVAIEELDRRVFASAFRYSIEKLQQLYPAAKIYICTPIQGYITTRSYAQSKAKGDYLKLLAGRMSLEVIDTFCCGICDIYEKKNANGRYLIDGLHPNAAGAKKIGMFNASAVIASYR</sequence>
<gene>
    <name evidence="3" type="ORF">C7U56_03825</name>
</gene>
<dbReference type="PANTHER" id="PTHR30383">
    <property type="entry name" value="THIOESTERASE 1/PROTEASE 1/LYSOPHOSPHOLIPASE L1"/>
    <property type="match status" value="1"/>
</dbReference>
<dbReference type="AlphaFoldDB" id="A0A2T3FUY0"/>
<dbReference type="InterPro" id="IPR013830">
    <property type="entry name" value="SGNH_hydro"/>
</dbReference>
<dbReference type="EMBL" id="PYLO01000001">
    <property type="protein sequence ID" value="PST39054.1"/>
    <property type="molecule type" value="Genomic_DNA"/>
</dbReference>
<feature type="region of interest" description="Disordered" evidence="1">
    <location>
        <begin position="138"/>
        <end position="164"/>
    </location>
</feature>
<dbReference type="Pfam" id="PF13472">
    <property type="entry name" value="Lipase_GDSL_2"/>
    <property type="match status" value="1"/>
</dbReference>
<protein>
    <recommendedName>
        <fullName evidence="2">SGNH hydrolase-type esterase domain-containing protein</fullName>
    </recommendedName>
</protein>
<dbReference type="SUPFAM" id="SSF52266">
    <property type="entry name" value="SGNH hydrolase"/>
    <property type="match status" value="1"/>
</dbReference>
<dbReference type="Proteomes" id="UP000241048">
    <property type="component" value="Unassembled WGS sequence"/>
</dbReference>
<accession>A0A2T3FUY0</accession>
<feature type="domain" description="SGNH hydrolase-type esterase" evidence="2">
    <location>
        <begin position="553"/>
        <end position="772"/>
    </location>
</feature>
<evidence type="ECO:0000313" key="3">
    <source>
        <dbReference type="EMBL" id="PST39054.1"/>
    </source>
</evidence>